<dbReference type="GO" id="GO:0000166">
    <property type="term" value="F:nucleotide binding"/>
    <property type="evidence" value="ECO:0007669"/>
    <property type="project" value="UniProtKB-KW"/>
</dbReference>
<evidence type="ECO:0000256" key="1">
    <source>
        <dbReference type="ARBA" id="ARBA00022741"/>
    </source>
</evidence>
<evidence type="ECO:0000256" key="2">
    <source>
        <dbReference type="ARBA" id="ARBA00024200"/>
    </source>
</evidence>
<gene>
    <name evidence="4" type="ORF">METEAL_18380</name>
</gene>
<organism evidence="4 5">
    <name type="scientific">Mesoterricola silvestris</name>
    <dbReference type="NCBI Taxonomy" id="2927979"/>
    <lineage>
        <taxon>Bacteria</taxon>
        <taxon>Pseudomonadati</taxon>
        <taxon>Acidobacteriota</taxon>
        <taxon>Holophagae</taxon>
        <taxon>Holophagales</taxon>
        <taxon>Holophagaceae</taxon>
        <taxon>Mesoterricola</taxon>
    </lineage>
</organism>
<keyword evidence="5" id="KW-1185">Reference proteome</keyword>
<evidence type="ECO:0000256" key="3">
    <source>
        <dbReference type="ARBA" id="ARBA00024247"/>
    </source>
</evidence>
<accession>A0AA48K881</accession>
<reference evidence="5" key="1">
    <citation type="journal article" date="2023" name="Int. J. Syst. Evol. Microbiol.">
        <title>Mesoterricola silvestris gen. nov., sp. nov., Mesoterricola sediminis sp. nov., Geothrix oryzae sp. nov., Geothrix edaphica sp. nov., Geothrix rubra sp. nov., and Geothrix limicola sp. nov., six novel members of Acidobacteriota isolated from soils.</title>
        <authorList>
            <person name="Itoh H."/>
            <person name="Sugisawa Y."/>
            <person name="Mise K."/>
            <person name="Xu Z."/>
            <person name="Kuniyasu M."/>
            <person name="Ushijima N."/>
            <person name="Kawano K."/>
            <person name="Kobayashi E."/>
            <person name="Shiratori Y."/>
            <person name="Masuda Y."/>
            <person name="Senoo K."/>
        </authorList>
    </citation>
    <scope>NUCLEOTIDE SEQUENCE [LARGE SCALE GENOMIC DNA]</scope>
    <source>
        <strain evidence="5">W79</strain>
    </source>
</reference>
<dbReference type="InterPro" id="IPR016155">
    <property type="entry name" value="Mopterin_synth/thiamin_S_b"/>
</dbReference>
<dbReference type="CDD" id="cd00754">
    <property type="entry name" value="Ubl_MoaD"/>
    <property type="match status" value="1"/>
</dbReference>
<dbReference type="InterPro" id="IPR003749">
    <property type="entry name" value="ThiS/MoaD-like"/>
</dbReference>
<sequence>MIHIQAFARYRERLGFQARDFPLPSPPTLEALLADEALAELPADALFAVNRTFAERSAVLADGDEVALFPPVSGG</sequence>
<dbReference type="Gene3D" id="3.10.20.30">
    <property type="match status" value="1"/>
</dbReference>
<dbReference type="EMBL" id="AP027080">
    <property type="protein sequence ID" value="BDU72664.1"/>
    <property type="molecule type" value="Genomic_DNA"/>
</dbReference>
<dbReference type="RefSeq" id="WP_316415575.1">
    <property type="nucleotide sequence ID" value="NZ_AP027080.1"/>
</dbReference>
<dbReference type="KEGG" id="msil:METEAL_18380"/>
<proteinExistence type="inferred from homology"/>
<dbReference type="Proteomes" id="UP001238179">
    <property type="component" value="Chromosome"/>
</dbReference>
<dbReference type="InterPro" id="IPR044672">
    <property type="entry name" value="MOCS2A"/>
</dbReference>
<dbReference type="PANTHER" id="PTHR33359">
    <property type="entry name" value="MOLYBDOPTERIN SYNTHASE SULFUR CARRIER SUBUNIT"/>
    <property type="match status" value="1"/>
</dbReference>
<dbReference type="AlphaFoldDB" id="A0AA48K881"/>
<dbReference type="InterPro" id="IPR012675">
    <property type="entry name" value="Beta-grasp_dom_sf"/>
</dbReference>
<keyword evidence="1" id="KW-0547">Nucleotide-binding</keyword>
<protein>
    <recommendedName>
        <fullName evidence="3">Molybdopterin synthase sulfur carrier subunit</fullName>
    </recommendedName>
</protein>
<dbReference type="GO" id="GO:1990133">
    <property type="term" value="C:molybdopterin adenylyltransferase complex"/>
    <property type="evidence" value="ECO:0007669"/>
    <property type="project" value="TreeGrafter"/>
</dbReference>
<name>A0AA48K881_9BACT</name>
<dbReference type="SUPFAM" id="SSF54285">
    <property type="entry name" value="MoaD/ThiS"/>
    <property type="match status" value="1"/>
</dbReference>
<comment type="similarity">
    <text evidence="2">Belongs to the MoaD family.</text>
</comment>
<dbReference type="Pfam" id="PF02597">
    <property type="entry name" value="ThiS"/>
    <property type="match status" value="1"/>
</dbReference>
<dbReference type="PANTHER" id="PTHR33359:SF1">
    <property type="entry name" value="MOLYBDOPTERIN SYNTHASE SULFUR CARRIER SUBUNIT"/>
    <property type="match status" value="1"/>
</dbReference>
<evidence type="ECO:0000313" key="5">
    <source>
        <dbReference type="Proteomes" id="UP001238179"/>
    </source>
</evidence>
<evidence type="ECO:0000313" key="4">
    <source>
        <dbReference type="EMBL" id="BDU72664.1"/>
    </source>
</evidence>
<dbReference type="GO" id="GO:0006777">
    <property type="term" value="P:Mo-molybdopterin cofactor biosynthetic process"/>
    <property type="evidence" value="ECO:0007669"/>
    <property type="project" value="InterPro"/>
</dbReference>